<accession>A0A9P6C2U2</accession>
<dbReference type="EMBL" id="MU151227">
    <property type="protein sequence ID" value="KAF9446829.1"/>
    <property type="molecule type" value="Genomic_DNA"/>
</dbReference>
<evidence type="ECO:0000313" key="3">
    <source>
        <dbReference type="Proteomes" id="UP000807342"/>
    </source>
</evidence>
<proteinExistence type="predicted"/>
<feature type="transmembrane region" description="Helical" evidence="1">
    <location>
        <begin position="78"/>
        <end position="102"/>
    </location>
</feature>
<evidence type="ECO:0000313" key="2">
    <source>
        <dbReference type="EMBL" id="KAF9446829.1"/>
    </source>
</evidence>
<keyword evidence="1" id="KW-1133">Transmembrane helix</keyword>
<feature type="transmembrane region" description="Helical" evidence="1">
    <location>
        <begin position="46"/>
        <end position="66"/>
    </location>
</feature>
<dbReference type="AlphaFoldDB" id="A0A9P6C2U2"/>
<feature type="transmembrane region" description="Helical" evidence="1">
    <location>
        <begin position="122"/>
        <end position="142"/>
    </location>
</feature>
<gene>
    <name evidence="2" type="ORF">P691DRAFT_159136</name>
</gene>
<feature type="transmembrane region" description="Helical" evidence="1">
    <location>
        <begin position="169"/>
        <end position="193"/>
    </location>
</feature>
<evidence type="ECO:0000256" key="1">
    <source>
        <dbReference type="SAM" id="Phobius"/>
    </source>
</evidence>
<comment type="caution">
    <text evidence="2">The sequence shown here is derived from an EMBL/GenBank/DDBJ whole genome shotgun (WGS) entry which is preliminary data.</text>
</comment>
<feature type="transmembrane region" description="Helical" evidence="1">
    <location>
        <begin position="12"/>
        <end position="34"/>
    </location>
</feature>
<keyword evidence="1" id="KW-0812">Transmembrane</keyword>
<reference evidence="2" key="1">
    <citation type="submission" date="2020-11" db="EMBL/GenBank/DDBJ databases">
        <authorList>
            <consortium name="DOE Joint Genome Institute"/>
            <person name="Ahrendt S."/>
            <person name="Riley R."/>
            <person name="Andreopoulos W."/>
            <person name="Labutti K."/>
            <person name="Pangilinan J."/>
            <person name="Ruiz-Duenas F.J."/>
            <person name="Barrasa J.M."/>
            <person name="Sanchez-Garcia M."/>
            <person name="Camarero S."/>
            <person name="Miyauchi S."/>
            <person name="Serrano A."/>
            <person name="Linde D."/>
            <person name="Babiker R."/>
            <person name="Drula E."/>
            <person name="Ayuso-Fernandez I."/>
            <person name="Pacheco R."/>
            <person name="Padilla G."/>
            <person name="Ferreira P."/>
            <person name="Barriuso J."/>
            <person name="Kellner H."/>
            <person name="Castanera R."/>
            <person name="Alfaro M."/>
            <person name="Ramirez L."/>
            <person name="Pisabarro A.G."/>
            <person name="Kuo A."/>
            <person name="Tritt A."/>
            <person name="Lipzen A."/>
            <person name="He G."/>
            <person name="Yan M."/>
            <person name="Ng V."/>
            <person name="Cullen D."/>
            <person name="Martin F."/>
            <person name="Rosso M.-N."/>
            <person name="Henrissat B."/>
            <person name="Hibbett D."/>
            <person name="Martinez A.T."/>
            <person name="Grigoriev I.V."/>
        </authorList>
    </citation>
    <scope>NUCLEOTIDE SEQUENCE</scope>
    <source>
        <strain evidence="2">MF-IS2</strain>
    </source>
</reference>
<organism evidence="2 3">
    <name type="scientific">Macrolepiota fuliginosa MF-IS2</name>
    <dbReference type="NCBI Taxonomy" id="1400762"/>
    <lineage>
        <taxon>Eukaryota</taxon>
        <taxon>Fungi</taxon>
        <taxon>Dikarya</taxon>
        <taxon>Basidiomycota</taxon>
        <taxon>Agaricomycotina</taxon>
        <taxon>Agaricomycetes</taxon>
        <taxon>Agaricomycetidae</taxon>
        <taxon>Agaricales</taxon>
        <taxon>Agaricineae</taxon>
        <taxon>Agaricaceae</taxon>
        <taxon>Macrolepiota</taxon>
    </lineage>
</organism>
<keyword evidence="3" id="KW-1185">Reference proteome</keyword>
<name>A0A9P6C2U2_9AGAR</name>
<sequence length="269" mass="29572">MASGEQLADRSIIIAFDIVAFIIITLLLLVIFTAACSRQVKRRFSWFNFMLPVMLYPASFLLLLGAQGHTQHSASCTLQAVLIYSIPAYCATGFACFVLDFYLLLKKTLCGYQPSKMTSRSLLAIPPVAFLSVLVADIVLMLSNPDTGSRPKPDLSGVYCHSGSNIPTFLAAGVGAPALCTWFFVYVKTALFLRRHKLAIAGRDKVIRSRISSIFIRTSVMSLATCVALQRFPIPRVSTVDPLYFWDAGGILQVLDVPKAHPSTTTRNR</sequence>
<protein>
    <submittedName>
        <fullName evidence="2">Uncharacterized protein</fullName>
    </submittedName>
</protein>
<keyword evidence="1" id="KW-0472">Membrane</keyword>
<dbReference type="Proteomes" id="UP000807342">
    <property type="component" value="Unassembled WGS sequence"/>
</dbReference>
<dbReference type="OrthoDB" id="2896404at2759"/>